<gene>
    <name evidence="2" type="ORF">BJY17_001265</name>
</gene>
<dbReference type="Proteomes" id="UP000549066">
    <property type="component" value="Unassembled WGS sequence"/>
</dbReference>
<dbReference type="InterPro" id="IPR029044">
    <property type="entry name" value="Nucleotide-diphossugar_trans"/>
</dbReference>
<dbReference type="SUPFAM" id="SSF53448">
    <property type="entry name" value="Nucleotide-diphospho-sugar transferases"/>
    <property type="match status" value="1"/>
</dbReference>
<dbReference type="InterPro" id="IPR001173">
    <property type="entry name" value="Glyco_trans_2-like"/>
</dbReference>
<dbReference type="GO" id="GO:0016740">
    <property type="term" value="F:transferase activity"/>
    <property type="evidence" value="ECO:0007669"/>
    <property type="project" value="UniProtKB-KW"/>
</dbReference>
<proteinExistence type="predicted"/>
<feature type="domain" description="Glycosyltransferase 2-like" evidence="1">
    <location>
        <begin position="5"/>
        <end position="119"/>
    </location>
</feature>
<evidence type="ECO:0000313" key="3">
    <source>
        <dbReference type="Proteomes" id="UP000549066"/>
    </source>
</evidence>
<keyword evidence="3" id="KW-1185">Reference proteome</keyword>
<evidence type="ECO:0000313" key="2">
    <source>
        <dbReference type="EMBL" id="NYG20518.1"/>
    </source>
</evidence>
<name>A0A852WSH3_9MICO</name>
<protein>
    <submittedName>
        <fullName evidence="2">Glycosyltransferase involved in cell wall biosynthesis</fullName>
    </submittedName>
</protein>
<dbReference type="Pfam" id="PF00535">
    <property type="entry name" value="Glycos_transf_2"/>
    <property type="match status" value="1"/>
</dbReference>
<reference evidence="2 3" key="1">
    <citation type="submission" date="2020-07" db="EMBL/GenBank/DDBJ databases">
        <title>Sequencing the genomes of 1000 actinobacteria strains.</title>
        <authorList>
            <person name="Klenk H.-P."/>
        </authorList>
    </citation>
    <scope>NUCLEOTIDE SEQUENCE [LARGE SCALE GENOMIC DNA]</scope>
    <source>
        <strain evidence="2 3">DSM 8598</strain>
    </source>
</reference>
<accession>A0A852WSH3</accession>
<keyword evidence="2" id="KW-0808">Transferase</keyword>
<dbReference type="Gene3D" id="3.90.550.10">
    <property type="entry name" value="Spore Coat Polysaccharide Biosynthesis Protein SpsA, Chain A"/>
    <property type="match status" value="1"/>
</dbReference>
<organism evidence="2 3">
    <name type="scientific">Agromyces hippuratus</name>
    <dbReference type="NCBI Taxonomy" id="286438"/>
    <lineage>
        <taxon>Bacteria</taxon>
        <taxon>Bacillati</taxon>
        <taxon>Actinomycetota</taxon>
        <taxon>Actinomycetes</taxon>
        <taxon>Micrococcales</taxon>
        <taxon>Microbacteriaceae</taxon>
        <taxon>Agromyces</taxon>
    </lineage>
</organism>
<sequence>MTLDIMMPFYGRIDHFKLAVESVLAQSDPDWRLTIIDDVYPDPSAGAWAAAIADARVTYLRNDINLGVSGNFHKAVSLMRERRAVIMGCDDVMLPGFVGRVRQIATAFPDAAMIQPGVEVIDADGAVHRPLADRVKALYAPRGTGMRTLEGEQMAKSLLQANWLYFPSIVWDVERLKRYEFRADLNVVQDLVMHLEFAKDGGLLVADDEIVFRYRRHGGSVSAVTGPDGSKFAEERQVFREAARDMDALGWHRAARAARVHLSSRLHAAADLPKAVLARDGEGFRSLARHTFGGLGAG</sequence>
<comment type="caution">
    <text evidence="2">The sequence shown here is derived from an EMBL/GenBank/DDBJ whole genome shotgun (WGS) entry which is preliminary data.</text>
</comment>
<dbReference type="RefSeq" id="WP_179550627.1">
    <property type="nucleotide sequence ID" value="NZ_JACCFI010000001.1"/>
</dbReference>
<evidence type="ECO:0000259" key="1">
    <source>
        <dbReference type="Pfam" id="PF00535"/>
    </source>
</evidence>
<dbReference type="EMBL" id="JACCFI010000001">
    <property type="protein sequence ID" value="NYG20518.1"/>
    <property type="molecule type" value="Genomic_DNA"/>
</dbReference>
<dbReference type="AlphaFoldDB" id="A0A852WSH3"/>